<dbReference type="InterPro" id="IPR031335">
    <property type="entry name" value="Glyco_hydro_63_C"/>
</dbReference>
<dbReference type="InterPro" id="IPR031631">
    <property type="entry name" value="Glyco_hydro_63N"/>
</dbReference>
<comment type="function">
    <text evidence="1">Actins are highly conserved proteins that are involved in various types of cell motility and are ubiquitously expressed in all eukaryotic cells.</text>
</comment>
<dbReference type="Gene3D" id="3.30.420.40">
    <property type="match status" value="2"/>
</dbReference>
<dbReference type="Gene3D" id="2.70.98.110">
    <property type="entry name" value="Glycosyl hydrolase family 63, N-terminal domain"/>
    <property type="match status" value="1"/>
</dbReference>
<dbReference type="GO" id="GO:0005524">
    <property type="term" value="F:ATP binding"/>
    <property type="evidence" value="ECO:0007669"/>
    <property type="project" value="UniProtKB-KW"/>
</dbReference>
<keyword evidence="6" id="KW-0812">Transmembrane</keyword>
<evidence type="ECO:0000256" key="13">
    <source>
        <dbReference type="ARBA" id="ARBA00023136"/>
    </source>
</evidence>
<name>A0A819WGB1_9BILA</name>
<evidence type="ECO:0000256" key="19">
    <source>
        <dbReference type="RuleBase" id="RU368089"/>
    </source>
</evidence>
<comment type="function">
    <text evidence="19">Cleaves the distal alpha 1,2-linked glucose residue from the Glc(3)Man(9)GlcNAc(2) oligosaccharide precursor.</text>
</comment>
<keyword evidence="10" id="KW-0067">ATP-binding</keyword>
<dbReference type="InterPro" id="IPR043129">
    <property type="entry name" value="ATPase_NBD"/>
</dbReference>
<dbReference type="FunFam" id="3.30.420.40:FF:000188">
    <property type="entry name" value="Actin like 6B"/>
    <property type="match status" value="1"/>
</dbReference>
<dbReference type="GO" id="GO:0006487">
    <property type="term" value="P:protein N-linked glycosylation"/>
    <property type="evidence" value="ECO:0007669"/>
    <property type="project" value="UniProtKB-UniRule"/>
</dbReference>
<dbReference type="InterPro" id="IPR038518">
    <property type="entry name" value="Glyco_hydro_63N_sf"/>
</dbReference>
<dbReference type="InterPro" id="IPR008928">
    <property type="entry name" value="6-hairpin_glycosidase_sf"/>
</dbReference>
<keyword evidence="11" id="KW-0735">Signal-anchor</keyword>
<accession>A0A819WGB1</accession>
<dbReference type="Proteomes" id="UP000663851">
    <property type="component" value="Unassembled WGS sequence"/>
</dbReference>
<evidence type="ECO:0000313" key="23">
    <source>
        <dbReference type="EMBL" id="CAF4125287.1"/>
    </source>
</evidence>
<gene>
    <name evidence="23" type="ORF">HFQ381_LOCUS2664</name>
    <name evidence="24" type="ORF">TOA249_LOCUS8475</name>
</gene>
<evidence type="ECO:0000256" key="4">
    <source>
        <dbReference type="ARBA" id="ARBA00010833"/>
    </source>
</evidence>
<dbReference type="AlphaFoldDB" id="A0A819WGB1"/>
<evidence type="ECO:0000256" key="17">
    <source>
        <dbReference type="ARBA" id="ARBA00038483"/>
    </source>
</evidence>
<dbReference type="SUPFAM" id="SSF53067">
    <property type="entry name" value="Actin-like ATPase domain"/>
    <property type="match status" value="2"/>
</dbReference>
<dbReference type="PANTHER" id="PTHR10412">
    <property type="entry name" value="MANNOSYL-OLIGOSACCHARIDE GLUCOSIDASE"/>
    <property type="match status" value="1"/>
</dbReference>
<dbReference type="InterPro" id="IPR004888">
    <property type="entry name" value="Glycoside_hydrolase_63"/>
</dbReference>
<evidence type="ECO:0000256" key="11">
    <source>
        <dbReference type="ARBA" id="ARBA00022968"/>
    </source>
</evidence>
<dbReference type="InterPro" id="IPR020902">
    <property type="entry name" value="Actin/actin-like_CS"/>
</dbReference>
<evidence type="ECO:0000313" key="24">
    <source>
        <dbReference type="EMBL" id="CAF4569114.1"/>
    </source>
</evidence>
<evidence type="ECO:0000259" key="22">
    <source>
        <dbReference type="Pfam" id="PF16923"/>
    </source>
</evidence>
<dbReference type="PROSITE" id="PS01132">
    <property type="entry name" value="ACTINS_ACT_LIKE"/>
    <property type="match status" value="1"/>
</dbReference>
<sequence>MDNEVLITNQPIVIDNGSGMIKAGFAGDPIPKINFPNYVGRPKHVRVMAGGLEGDIFIGPKAEEYRGLLNIAHPMEHGIVQDWNDMEKIWTYIYSKDQLRSASEEHPVLLTEAPLNPRKNREKAAEIFFETFNVPALFISMQAILSLYASGRTTGVVLDSGDGVTHAVPIYEGFAMPHSILRNDVAGRDVTRYLKLLLRKEGYAFKTTAEFEIVKSIKERVCFLSPTAQKDETSQGDKSQFTLPDGTSIELGTSRFRAPEVLFNPELMGEECEGIHEILSGSIQRSDMDLRRTLYQNIVLSGGSTLFRGFGDRLLGELKRIAPKEVKIKISAPRERLYSTWIGGSILASLDTFKKIWITKREYDTEGAKEKEQQTGKMSAKMSQRRRQLDNKRSSAINNEQTNGNPAIFAAAAAARRRNQHRHFPSSNRSRFEYILKSLMKKKFPITIPSYLITVITGLIMSFVLYRVVVTVINYRSQYEYTNIPMKLPKLIDVNDTAPKSSPERFWGTYRSNLYFGLKHRSARSLSGGLMWFDYSKLQQTPDRFLRHWCDQNDRLKYGWNYHDGETFGVEQINDDNLQINVQWLKQISGEHGGDWTTRISVTPQSLNRTVPISLFFYFHHDLPWIDEISSISTQSPDILTVRGQTNELDGFTIKIKLNTNTNQLIARTLTDVFQLERIHESLLAKLVTNSNEQTHVLLAEQPFKDFEHNTFFIQLTLKQPLANEMFSFDIIYQSDSSNNEREQDLTGFYFNEEITRLQKQFDERFENIFQLKTKQNMDAKKIQFAKSTLSNLIGGVSYFTGKSLVAKANQKIPDEYWPANLYTAVPSRSFFPRGFLWDEGFHNLLIARWNKNITVEIISHWLDLLNDNGWIPREVILGGEARARVPAEFVVQYTSNANPPTFFLTIEYLLKTNTNNHLFTLPFIQRLEKWYQWYNRTQYGSLPLSYRWRGRNASSIYELNPKTLTSGLDDYPRASHPTDAERHLDLRCWMTLASTVIGKLYSIINNEETNRYLNYAQLLSNNDELDQLHWSEQYGMYADYGLHTDHVQLQRVPMGKPNPQQLQQPTHMVRQVTRQADLTVKYVKHFGYVSLFPLMTRVLNPQSLKLEKILNDLQNPSLLWTQYGLRSLAQSSSLYGIRNTEHDPPYWRGAIWINMNYMILSSLQHYAKIPGPYSEKARQIYGQLRTNLITNMFRVYEKTGHVWEQYDDKTGNGQGSHPFTGWSSLIVLIMSELYDE</sequence>
<comment type="similarity">
    <text evidence="17">Belongs to the actin family. ARP1 subfamily.</text>
</comment>
<reference evidence="23" key="1">
    <citation type="submission" date="2021-02" db="EMBL/GenBank/DDBJ databases">
        <authorList>
            <person name="Nowell W R."/>
        </authorList>
    </citation>
    <scope>NUCLEOTIDE SEQUENCE</scope>
</reference>
<dbReference type="Gene3D" id="1.50.10.10">
    <property type="match status" value="1"/>
</dbReference>
<evidence type="ECO:0000256" key="10">
    <source>
        <dbReference type="ARBA" id="ARBA00022840"/>
    </source>
</evidence>
<evidence type="ECO:0000256" key="7">
    <source>
        <dbReference type="ARBA" id="ARBA00022741"/>
    </source>
</evidence>
<dbReference type="EC" id="3.2.1.106" evidence="18 19"/>
<comment type="catalytic activity">
    <reaction evidence="19">
        <text>N(4)-(alpha-D-Glc-(1-&gt;2)-alpha-D-Glc-(1-&gt;3)-alpha-D-Glc-(1-&gt;3)-alpha-D-Man-(1-&gt;2)-alpha-D-Man-(1-&gt;2)-alpha-D-Man-(1-&gt;3)-[alpha-D-Man-(1-&gt;2)-alpha-D-Man-(1-&gt;3)-[alpha-D-Man-(1-&gt;2)-alpha-D-Man-(1-&gt;6)]-alpha-D-Man-(1-&gt;6)]-beta-D-Man-(1-&gt;4)-beta-D-GlcNAc-(1-&gt;4)-beta-D-GlcNAc)-L-asparaginyl-[protein] + H2O = N(4)-(alpha-D-Glc-(1-&gt;3)-alpha-D-Glc-(1-&gt;3)-alpha-D-Man-(1-&gt;2)-alpha-D-Man-(1-&gt;2)-alpha-D-Man-(1-&gt;3)-[alpha-D-Man-(1-&gt;2)-alpha-D-Man-(1-&gt;3)-[alpha-D-Man-(1-&gt;2)-alpha-D-Man-(1-&gt;6)]-alpha-D-Man-(1-&gt;6)]-beta-D-Man-(1-&gt;4)-beta-D-GlcNAc-(1-&gt;4)-beta-D-GlcNAc)-L-asparaginyl-[protein] + beta-D-glucose</text>
        <dbReference type="Rhea" id="RHEA:55988"/>
        <dbReference type="Rhea" id="RHEA-COMP:12806"/>
        <dbReference type="Rhea" id="RHEA-COMP:14355"/>
        <dbReference type="ChEBI" id="CHEBI:15377"/>
        <dbReference type="ChEBI" id="CHEBI:15903"/>
        <dbReference type="ChEBI" id="CHEBI:59082"/>
        <dbReference type="ChEBI" id="CHEBI:132537"/>
        <dbReference type="EC" id="3.2.1.106"/>
    </reaction>
</comment>
<evidence type="ECO:0000256" key="12">
    <source>
        <dbReference type="ARBA" id="ARBA00022989"/>
    </source>
</evidence>
<dbReference type="Pfam" id="PF16923">
    <property type="entry name" value="Glyco_hydro_63N"/>
    <property type="match status" value="1"/>
</dbReference>
<evidence type="ECO:0000256" key="20">
    <source>
        <dbReference type="SAM" id="MobiDB-lite"/>
    </source>
</evidence>
<dbReference type="SMART" id="SM00268">
    <property type="entry name" value="ACTIN"/>
    <property type="match status" value="1"/>
</dbReference>
<organism evidence="23 25">
    <name type="scientific">Rotaria socialis</name>
    <dbReference type="NCBI Taxonomy" id="392032"/>
    <lineage>
        <taxon>Eukaryota</taxon>
        <taxon>Metazoa</taxon>
        <taxon>Spiralia</taxon>
        <taxon>Gnathifera</taxon>
        <taxon>Rotifera</taxon>
        <taxon>Eurotatoria</taxon>
        <taxon>Bdelloidea</taxon>
        <taxon>Philodinida</taxon>
        <taxon>Philodinidae</taxon>
        <taxon>Rotaria</taxon>
    </lineage>
</organism>
<protein>
    <recommendedName>
        <fullName evidence="18 19">Mannosyl-oligosaccharide glucosidase</fullName>
        <ecNumber evidence="18 19">3.2.1.106</ecNumber>
    </recommendedName>
</protein>
<keyword evidence="12" id="KW-1133">Transmembrane helix</keyword>
<keyword evidence="16 19" id="KW-0326">Glycosidase</keyword>
<dbReference type="Pfam" id="PF03200">
    <property type="entry name" value="Glyco_hydro_63"/>
    <property type="match status" value="1"/>
</dbReference>
<feature type="region of interest" description="Disordered" evidence="20">
    <location>
        <begin position="367"/>
        <end position="386"/>
    </location>
</feature>
<dbReference type="GO" id="GO:0005789">
    <property type="term" value="C:endoplasmic reticulum membrane"/>
    <property type="evidence" value="ECO:0007669"/>
    <property type="project" value="UniProtKB-SubCell"/>
</dbReference>
<dbReference type="SUPFAM" id="SSF48208">
    <property type="entry name" value="Six-hairpin glycosidases"/>
    <property type="match status" value="1"/>
</dbReference>
<dbReference type="PRINTS" id="PR00190">
    <property type="entry name" value="ACTIN"/>
</dbReference>
<dbReference type="InterPro" id="IPR012341">
    <property type="entry name" value="6hp_glycosidase-like_sf"/>
</dbReference>
<keyword evidence="13" id="KW-0472">Membrane</keyword>
<evidence type="ECO:0000256" key="2">
    <source>
        <dbReference type="ARBA" id="ARBA00004245"/>
    </source>
</evidence>
<keyword evidence="5" id="KW-0963">Cytoplasm</keyword>
<feature type="domain" description="Glycosyl hydrolase family 63 N-terminal" evidence="22">
    <location>
        <begin position="506"/>
        <end position="666"/>
    </location>
</feature>
<dbReference type="GO" id="GO:0004573">
    <property type="term" value="F:Glc3Man9GlcNAc2 oligosaccharide glucosidase activity"/>
    <property type="evidence" value="ECO:0007669"/>
    <property type="project" value="UniProtKB-UniRule"/>
</dbReference>
<evidence type="ECO:0000256" key="9">
    <source>
        <dbReference type="ARBA" id="ARBA00022824"/>
    </source>
</evidence>
<keyword evidence="7" id="KW-0547">Nucleotide-binding</keyword>
<keyword evidence="14" id="KW-0325">Glycoprotein</keyword>
<evidence type="ECO:0000256" key="15">
    <source>
        <dbReference type="ARBA" id="ARBA00023212"/>
    </source>
</evidence>
<evidence type="ECO:0000256" key="1">
    <source>
        <dbReference type="ARBA" id="ARBA00003520"/>
    </source>
</evidence>
<evidence type="ECO:0000313" key="25">
    <source>
        <dbReference type="Proteomes" id="UP000663851"/>
    </source>
</evidence>
<dbReference type="CDD" id="cd10216">
    <property type="entry name" value="ASKHA_NBD_Arp1"/>
    <property type="match status" value="1"/>
</dbReference>
<dbReference type="FunFam" id="3.90.640.10:FF:000008">
    <property type="entry name" value="alpha-centractin isoform X1"/>
    <property type="match status" value="1"/>
</dbReference>
<comment type="caution">
    <text evidence="23">The sequence shown here is derived from an EMBL/GenBank/DDBJ whole genome shotgun (WGS) entry which is preliminary data.</text>
</comment>
<dbReference type="EMBL" id="CAJOBS010000403">
    <property type="protein sequence ID" value="CAF4569114.1"/>
    <property type="molecule type" value="Genomic_DNA"/>
</dbReference>
<keyword evidence="8 19" id="KW-0378">Hydrolase</keyword>
<dbReference type="PANTHER" id="PTHR10412:SF11">
    <property type="entry name" value="MANNOSYL-OLIGOSACCHARIDE GLUCOSIDASE"/>
    <property type="match status" value="1"/>
</dbReference>
<evidence type="ECO:0000256" key="18">
    <source>
        <dbReference type="ARBA" id="ARBA00038888"/>
    </source>
</evidence>
<evidence type="ECO:0000256" key="8">
    <source>
        <dbReference type="ARBA" id="ARBA00022801"/>
    </source>
</evidence>
<dbReference type="EMBL" id="CAJOBO010000088">
    <property type="protein sequence ID" value="CAF4125287.1"/>
    <property type="molecule type" value="Genomic_DNA"/>
</dbReference>
<comment type="similarity">
    <text evidence="4 19">Belongs to the glycosyl hydrolase 63 family.</text>
</comment>
<proteinExistence type="inferred from homology"/>
<keyword evidence="15" id="KW-0206">Cytoskeleton</keyword>
<dbReference type="Proteomes" id="UP000663838">
    <property type="component" value="Unassembled WGS sequence"/>
</dbReference>
<dbReference type="Pfam" id="PF00022">
    <property type="entry name" value="Actin"/>
    <property type="match status" value="1"/>
</dbReference>
<feature type="domain" description="Glycosyl hydrolase family 63 C-terminal" evidence="21">
    <location>
        <begin position="748"/>
        <end position="1233"/>
    </location>
</feature>
<dbReference type="Gene3D" id="3.90.640.10">
    <property type="entry name" value="Actin, Chain A, domain 4"/>
    <property type="match status" value="1"/>
</dbReference>
<evidence type="ECO:0000256" key="6">
    <source>
        <dbReference type="ARBA" id="ARBA00022692"/>
    </source>
</evidence>
<evidence type="ECO:0000256" key="5">
    <source>
        <dbReference type="ARBA" id="ARBA00022490"/>
    </source>
</evidence>
<evidence type="ECO:0000256" key="16">
    <source>
        <dbReference type="ARBA" id="ARBA00023295"/>
    </source>
</evidence>
<evidence type="ECO:0000259" key="21">
    <source>
        <dbReference type="Pfam" id="PF03200"/>
    </source>
</evidence>
<comment type="subcellular location">
    <subcellularLocation>
        <location evidence="2">Cytoplasm</location>
        <location evidence="2">Cytoskeleton</location>
    </subcellularLocation>
    <subcellularLocation>
        <location evidence="3 19">Endoplasmic reticulum membrane</location>
        <topology evidence="3 19">Single-pass type II membrane protein</topology>
    </subcellularLocation>
</comment>
<dbReference type="InterPro" id="IPR004000">
    <property type="entry name" value="Actin"/>
</dbReference>
<dbReference type="GO" id="GO:0005856">
    <property type="term" value="C:cytoskeleton"/>
    <property type="evidence" value="ECO:0007669"/>
    <property type="project" value="UniProtKB-SubCell"/>
</dbReference>
<keyword evidence="9 19" id="KW-0256">Endoplasmic reticulum</keyword>
<evidence type="ECO:0000256" key="14">
    <source>
        <dbReference type="ARBA" id="ARBA00023180"/>
    </source>
</evidence>
<evidence type="ECO:0000256" key="3">
    <source>
        <dbReference type="ARBA" id="ARBA00004648"/>
    </source>
</evidence>
<dbReference type="GO" id="GO:0009311">
    <property type="term" value="P:oligosaccharide metabolic process"/>
    <property type="evidence" value="ECO:0007669"/>
    <property type="project" value="UniProtKB-UniRule"/>
</dbReference>